<proteinExistence type="predicted"/>
<protein>
    <submittedName>
        <fullName evidence="2">Uncharacterized protein</fullName>
    </submittedName>
</protein>
<feature type="region of interest" description="Disordered" evidence="1">
    <location>
        <begin position="14"/>
        <end position="42"/>
    </location>
</feature>
<gene>
    <name evidence="2" type="ORF">AVDCRST_MAG59-2928</name>
</gene>
<evidence type="ECO:0000313" key="2">
    <source>
        <dbReference type="EMBL" id="CAA9564888.1"/>
    </source>
</evidence>
<organism evidence="2">
    <name type="scientific">uncultured Thermomicrobiales bacterium</name>
    <dbReference type="NCBI Taxonomy" id="1645740"/>
    <lineage>
        <taxon>Bacteria</taxon>
        <taxon>Pseudomonadati</taxon>
        <taxon>Thermomicrobiota</taxon>
        <taxon>Thermomicrobia</taxon>
        <taxon>Thermomicrobiales</taxon>
        <taxon>environmental samples</taxon>
    </lineage>
</organism>
<accession>A0A6J4V2C2</accession>
<dbReference type="AlphaFoldDB" id="A0A6J4V2C2"/>
<sequence length="55" mass="6020">EGAGVVWRPVVSATSCPPRDLGRPEAATGPRIPTATCSPRERTPLLRRRVPCRRL</sequence>
<feature type="non-terminal residue" evidence="2">
    <location>
        <position position="55"/>
    </location>
</feature>
<feature type="non-terminal residue" evidence="2">
    <location>
        <position position="1"/>
    </location>
</feature>
<evidence type="ECO:0000256" key="1">
    <source>
        <dbReference type="SAM" id="MobiDB-lite"/>
    </source>
</evidence>
<name>A0A6J4V2C2_9BACT</name>
<dbReference type="EMBL" id="CADCWF010000194">
    <property type="protein sequence ID" value="CAA9564888.1"/>
    <property type="molecule type" value="Genomic_DNA"/>
</dbReference>
<reference evidence="2" key="1">
    <citation type="submission" date="2020-02" db="EMBL/GenBank/DDBJ databases">
        <authorList>
            <person name="Meier V. D."/>
        </authorList>
    </citation>
    <scope>NUCLEOTIDE SEQUENCE</scope>
    <source>
        <strain evidence="2">AVDCRST_MAG59</strain>
    </source>
</reference>